<dbReference type="PANTHER" id="PTHR39181">
    <property type="entry name" value="TYROSINE-PROTEIN PHOSPHATASE YWQE"/>
    <property type="match status" value="1"/>
</dbReference>
<evidence type="ECO:0000256" key="1">
    <source>
        <dbReference type="ARBA" id="ARBA00005750"/>
    </source>
</evidence>
<organism evidence="6 7">
    <name type="scientific">Candidatus Flavonifractor merdipullorum</name>
    <dbReference type="NCBI Taxonomy" id="2838590"/>
    <lineage>
        <taxon>Bacteria</taxon>
        <taxon>Bacillati</taxon>
        <taxon>Bacillota</taxon>
        <taxon>Clostridia</taxon>
        <taxon>Eubacteriales</taxon>
        <taxon>Oscillospiraceae</taxon>
        <taxon>Flavonifractor</taxon>
    </lineage>
</organism>
<evidence type="ECO:0000256" key="2">
    <source>
        <dbReference type="ARBA" id="ARBA00013064"/>
    </source>
</evidence>
<dbReference type="InterPro" id="IPR016195">
    <property type="entry name" value="Pol/histidinol_Pase-like"/>
</dbReference>
<comment type="catalytic activity">
    <reaction evidence="5">
        <text>O-phospho-L-tyrosyl-[protein] + H2O = L-tyrosyl-[protein] + phosphate</text>
        <dbReference type="Rhea" id="RHEA:10684"/>
        <dbReference type="Rhea" id="RHEA-COMP:10136"/>
        <dbReference type="Rhea" id="RHEA-COMP:20101"/>
        <dbReference type="ChEBI" id="CHEBI:15377"/>
        <dbReference type="ChEBI" id="CHEBI:43474"/>
        <dbReference type="ChEBI" id="CHEBI:46858"/>
        <dbReference type="ChEBI" id="CHEBI:61978"/>
        <dbReference type="EC" id="3.1.3.48"/>
    </reaction>
</comment>
<dbReference type="PIRSF" id="PIRSF016557">
    <property type="entry name" value="Caps_synth_CpsB"/>
    <property type="match status" value="1"/>
</dbReference>
<evidence type="ECO:0000313" key="7">
    <source>
        <dbReference type="Proteomes" id="UP000824192"/>
    </source>
</evidence>
<sequence length="247" mass="28033">MIDLHCHILPGVDDGAASITESCMMARLAVESGVTELAATPHYNIPGQQESGGAPFLKEQFLELADRFRRENIPLKLHTGMEVFVTPEVPRLIREKRLLTLGGSRYLLVEFDFDAPRRYADRMLEEIAGEGCIPVVAHPERYFFAQEDWDCLLRWAQQGYVLQVNKGSFFGMFGRRAQRTAHWCLGEGCIHLVGSDAHSPYRRTTRLHDAWAHVAEWDGPEIADFLLKENPGRILQDKPVRAVMAQF</sequence>
<dbReference type="EMBL" id="DXGA01000168">
    <property type="protein sequence ID" value="HIW94452.1"/>
    <property type="molecule type" value="Genomic_DNA"/>
</dbReference>
<dbReference type="EC" id="3.1.3.48" evidence="2"/>
<proteinExistence type="inferred from homology"/>
<evidence type="ECO:0000313" key="6">
    <source>
        <dbReference type="EMBL" id="HIW94452.1"/>
    </source>
</evidence>
<dbReference type="SUPFAM" id="SSF89550">
    <property type="entry name" value="PHP domain-like"/>
    <property type="match status" value="1"/>
</dbReference>
<comment type="caution">
    <text evidence="6">The sequence shown here is derived from an EMBL/GenBank/DDBJ whole genome shotgun (WGS) entry which is preliminary data.</text>
</comment>
<reference evidence="6" key="2">
    <citation type="submission" date="2021-04" db="EMBL/GenBank/DDBJ databases">
        <authorList>
            <person name="Gilroy R."/>
        </authorList>
    </citation>
    <scope>NUCLEOTIDE SEQUENCE</scope>
    <source>
        <strain evidence="6">ChiGjej6B6-1540</strain>
    </source>
</reference>
<dbReference type="GO" id="GO:0004725">
    <property type="term" value="F:protein tyrosine phosphatase activity"/>
    <property type="evidence" value="ECO:0007669"/>
    <property type="project" value="UniProtKB-EC"/>
</dbReference>
<evidence type="ECO:0000256" key="3">
    <source>
        <dbReference type="ARBA" id="ARBA00022801"/>
    </source>
</evidence>
<dbReference type="GO" id="GO:0030145">
    <property type="term" value="F:manganese ion binding"/>
    <property type="evidence" value="ECO:0007669"/>
    <property type="project" value="InterPro"/>
</dbReference>
<reference evidence="6" key="1">
    <citation type="journal article" date="2021" name="PeerJ">
        <title>Extensive microbial diversity within the chicken gut microbiome revealed by metagenomics and culture.</title>
        <authorList>
            <person name="Gilroy R."/>
            <person name="Ravi A."/>
            <person name="Getino M."/>
            <person name="Pursley I."/>
            <person name="Horton D.L."/>
            <person name="Alikhan N.F."/>
            <person name="Baker D."/>
            <person name="Gharbi K."/>
            <person name="Hall N."/>
            <person name="Watson M."/>
            <person name="Adriaenssens E.M."/>
            <person name="Foster-Nyarko E."/>
            <person name="Jarju S."/>
            <person name="Secka A."/>
            <person name="Antonio M."/>
            <person name="Oren A."/>
            <person name="Chaudhuri R.R."/>
            <person name="La Ragione R."/>
            <person name="Hildebrand F."/>
            <person name="Pallen M.J."/>
        </authorList>
    </citation>
    <scope>NUCLEOTIDE SEQUENCE</scope>
    <source>
        <strain evidence="6">ChiGjej6B6-1540</strain>
    </source>
</reference>
<accession>A0A9D1UNP2</accession>
<keyword evidence="4" id="KW-0904">Protein phosphatase</keyword>
<evidence type="ECO:0000256" key="5">
    <source>
        <dbReference type="ARBA" id="ARBA00051722"/>
    </source>
</evidence>
<comment type="similarity">
    <text evidence="1">Belongs to the metallo-dependent hydrolases superfamily. CpsB/CapC family.</text>
</comment>
<protein>
    <recommendedName>
        <fullName evidence="2">protein-tyrosine-phosphatase</fullName>
        <ecNumber evidence="2">3.1.3.48</ecNumber>
    </recommendedName>
</protein>
<dbReference type="InterPro" id="IPR016667">
    <property type="entry name" value="Caps_polysacc_synth_CpsB/CapC"/>
</dbReference>
<dbReference type="AlphaFoldDB" id="A0A9D1UNP2"/>
<dbReference type="Pfam" id="PF19567">
    <property type="entry name" value="CpsB_CapC"/>
    <property type="match status" value="1"/>
</dbReference>
<name>A0A9D1UNP2_9FIRM</name>
<evidence type="ECO:0000256" key="4">
    <source>
        <dbReference type="ARBA" id="ARBA00022912"/>
    </source>
</evidence>
<dbReference type="Gene3D" id="3.20.20.140">
    <property type="entry name" value="Metal-dependent hydrolases"/>
    <property type="match status" value="1"/>
</dbReference>
<gene>
    <name evidence="6" type="ORF">H9868_07930</name>
</gene>
<keyword evidence="3" id="KW-0378">Hydrolase</keyword>
<dbReference type="Proteomes" id="UP000824192">
    <property type="component" value="Unassembled WGS sequence"/>
</dbReference>
<dbReference type="PANTHER" id="PTHR39181:SF1">
    <property type="entry name" value="TYROSINE-PROTEIN PHOSPHATASE YWQE"/>
    <property type="match status" value="1"/>
</dbReference>